<dbReference type="AlphaFoldDB" id="A0ABD1P300"/>
<proteinExistence type="predicted"/>
<gene>
    <name evidence="1" type="ORF">Fot_56532</name>
</gene>
<evidence type="ECO:0000313" key="2">
    <source>
        <dbReference type="Proteomes" id="UP001604277"/>
    </source>
</evidence>
<comment type="caution">
    <text evidence="1">The sequence shown here is derived from an EMBL/GenBank/DDBJ whole genome shotgun (WGS) entry which is preliminary data.</text>
</comment>
<accession>A0ABD1P300</accession>
<dbReference type="EMBL" id="JBFOLJ010000045">
    <property type="protein sequence ID" value="KAL2457121.1"/>
    <property type="molecule type" value="Genomic_DNA"/>
</dbReference>
<dbReference type="Proteomes" id="UP001604277">
    <property type="component" value="Unassembled WGS sequence"/>
</dbReference>
<evidence type="ECO:0000313" key="1">
    <source>
        <dbReference type="EMBL" id="KAL2457121.1"/>
    </source>
</evidence>
<keyword evidence="2" id="KW-1185">Reference proteome</keyword>
<organism evidence="1 2">
    <name type="scientific">Forsythia ovata</name>
    <dbReference type="NCBI Taxonomy" id="205694"/>
    <lineage>
        <taxon>Eukaryota</taxon>
        <taxon>Viridiplantae</taxon>
        <taxon>Streptophyta</taxon>
        <taxon>Embryophyta</taxon>
        <taxon>Tracheophyta</taxon>
        <taxon>Spermatophyta</taxon>
        <taxon>Magnoliopsida</taxon>
        <taxon>eudicotyledons</taxon>
        <taxon>Gunneridae</taxon>
        <taxon>Pentapetalae</taxon>
        <taxon>asterids</taxon>
        <taxon>lamiids</taxon>
        <taxon>Lamiales</taxon>
        <taxon>Oleaceae</taxon>
        <taxon>Forsythieae</taxon>
        <taxon>Forsythia</taxon>
    </lineage>
</organism>
<name>A0ABD1P300_9LAMI</name>
<reference evidence="2" key="1">
    <citation type="submission" date="2024-07" db="EMBL/GenBank/DDBJ databases">
        <title>Two chromosome-level genome assemblies of Korean endemic species Abeliophyllum distichum and Forsythia ovata (Oleaceae).</title>
        <authorList>
            <person name="Jang H."/>
        </authorList>
    </citation>
    <scope>NUCLEOTIDE SEQUENCE [LARGE SCALE GENOMIC DNA]</scope>
</reference>
<protein>
    <submittedName>
        <fullName evidence="1">Pro-Pol polyprotein</fullName>
    </submittedName>
</protein>
<sequence length="175" mass="19189">MFGFSTKSLLDSVYHRVLDPRHNENRPVPSLRSPISSYAPLSPKPCINFPGLAPSRPARKSVSERQVELEERLMQNPLTRGKGVKAIKIAKELTGTSSFLVSGVSLHKPRFERSPERGIGHIVCQSVSRVSLSLGVSEAPVFLALPHSPTVVYRIKYLLGFPSRLYSSNCAGAPP</sequence>